<feature type="compositionally biased region" description="Basic residues" evidence="1">
    <location>
        <begin position="153"/>
        <end position="168"/>
    </location>
</feature>
<reference evidence="2" key="1">
    <citation type="submission" date="2023-04" db="EMBL/GenBank/DDBJ databases">
        <title>Candida boidinii NBRC 10035.</title>
        <authorList>
            <person name="Ichikawa N."/>
            <person name="Sato H."/>
            <person name="Tonouchi N."/>
        </authorList>
    </citation>
    <scope>NUCLEOTIDE SEQUENCE</scope>
    <source>
        <strain evidence="2">NBRC 10035</strain>
    </source>
</reference>
<dbReference type="EMBL" id="BSXN01003293">
    <property type="protein sequence ID" value="GME78946.1"/>
    <property type="molecule type" value="Genomic_DNA"/>
</dbReference>
<proteinExistence type="predicted"/>
<feature type="compositionally biased region" description="Polar residues" evidence="1">
    <location>
        <begin position="169"/>
        <end position="179"/>
    </location>
</feature>
<keyword evidence="3" id="KW-1185">Reference proteome</keyword>
<evidence type="ECO:0000256" key="1">
    <source>
        <dbReference type="SAM" id="MobiDB-lite"/>
    </source>
</evidence>
<accession>A0A9W6T9Z0</accession>
<evidence type="ECO:0000313" key="2">
    <source>
        <dbReference type="EMBL" id="GME78946.1"/>
    </source>
</evidence>
<comment type="caution">
    <text evidence="2">The sequence shown here is derived from an EMBL/GenBank/DDBJ whole genome shotgun (WGS) entry which is preliminary data.</text>
</comment>
<feature type="region of interest" description="Disordered" evidence="1">
    <location>
        <begin position="53"/>
        <end position="81"/>
    </location>
</feature>
<dbReference type="Proteomes" id="UP001165120">
    <property type="component" value="Unassembled WGS sequence"/>
</dbReference>
<protein>
    <submittedName>
        <fullName evidence="2">Unnamed protein product</fullName>
    </submittedName>
</protein>
<feature type="compositionally biased region" description="Polar residues" evidence="1">
    <location>
        <begin position="116"/>
        <end position="150"/>
    </location>
</feature>
<gene>
    <name evidence="2" type="ORF">Cboi02_000597400</name>
</gene>
<sequence length="354" mass="39269">MEDSPMIPNNNAFIANPNLLTAEQQTQQMQIQMTLLHQQQLQYQQQQQLMHQQQHQQLQRVPENTQQGHHHQSQPQPQPQQSYIAQAAEMFRITPQLFGGSKVKKEDLDTNENDNKTGNSKNDSSTAMNAQSSQNNINQETDQVQQSTDSVKTKRQSSLKKLYKKTTTRRNSGSVVSTSTANIGQNYTEDKSDNLANILEVVETEEHTQPPATTTSFSDKLTSKSKAKSKSKKSEKNETGSSGNDGSKTKESTTSSAPSSYYNLNRLSFPMFHSNDKKEGENAAKALEQEDSNVIQTKNNTYKISRPIAILAGGTVLNSNMVPNNSSQTGTDISGSRKQLATVTITKSKLVDTK</sequence>
<name>A0A9W6T9Z0_CANBO</name>
<organism evidence="2 3">
    <name type="scientific">Candida boidinii</name>
    <name type="common">Yeast</name>
    <dbReference type="NCBI Taxonomy" id="5477"/>
    <lineage>
        <taxon>Eukaryota</taxon>
        <taxon>Fungi</taxon>
        <taxon>Dikarya</taxon>
        <taxon>Ascomycota</taxon>
        <taxon>Saccharomycotina</taxon>
        <taxon>Pichiomycetes</taxon>
        <taxon>Pichiales</taxon>
        <taxon>Pichiaceae</taxon>
        <taxon>Ogataea</taxon>
        <taxon>Ogataea/Candida clade</taxon>
    </lineage>
</organism>
<evidence type="ECO:0000313" key="3">
    <source>
        <dbReference type="Proteomes" id="UP001165120"/>
    </source>
</evidence>
<dbReference type="AlphaFoldDB" id="A0A9W6T9Z0"/>
<feature type="region of interest" description="Disordered" evidence="1">
    <location>
        <begin position="203"/>
        <end position="262"/>
    </location>
</feature>
<feature type="compositionally biased region" description="Polar residues" evidence="1">
    <location>
        <begin position="252"/>
        <end position="262"/>
    </location>
</feature>
<feature type="region of interest" description="Disordered" evidence="1">
    <location>
        <begin position="98"/>
        <end position="179"/>
    </location>
</feature>